<comment type="function">
    <text evidence="6">Suppresses polyglutamine (polyQ) aggregation of ATXN3 in neuronal cells.</text>
</comment>
<dbReference type="CDD" id="cd06257">
    <property type="entry name" value="DnaJ"/>
    <property type="match status" value="1"/>
</dbReference>
<evidence type="ECO:0000313" key="11">
    <source>
        <dbReference type="Ensembl" id="ENSCATP00000018310.1"/>
    </source>
</evidence>
<dbReference type="PROSITE" id="PS50076">
    <property type="entry name" value="DNAJ_2"/>
    <property type="match status" value="1"/>
</dbReference>
<keyword evidence="3" id="KW-0007">Acetylation</keyword>
<evidence type="ECO:0000313" key="12">
    <source>
        <dbReference type="Proteomes" id="UP000233060"/>
    </source>
</evidence>
<feature type="region of interest" description="Disordered" evidence="9">
    <location>
        <begin position="174"/>
        <end position="239"/>
    </location>
</feature>
<keyword evidence="4" id="KW-0143">Chaperone</keyword>
<feature type="compositionally biased region" description="Basic and acidic residues" evidence="9">
    <location>
        <begin position="184"/>
        <end position="208"/>
    </location>
</feature>
<name>A0A2K5LZD2_CERAT</name>
<dbReference type="SMART" id="SM00271">
    <property type="entry name" value="DnaJ"/>
    <property type="match status" value="1"/>
</dbReference>
<dbReference type="Proteomes" id="UP000233060">
    <property type="component" value="Unassembled WGS sequence"/>
</dbReference>
<sequence length="239" mass="28241">MAASGESSTEEAFLTFYSEVKQIEKRDLVLTSKNQIERLTRPGSSYFNLNPFEVLQIDPEVTDEETKKRFRQLSILVHPDKNQDDADRAQNAFEAVDKAYKLLLDQEQTKRALDVIQAGKEYVEHTVKERKKQLKKEGKPTIVEEDDPELFKQAVYKQTMNLFAELEIKRKEREAKEMEEEIEAQEKAKREREWQKNFEESRDGRVDSWRNFQANTKGKKEKKNRTFLRPPKVKLEQPE</sequence>
<reference evidence="11" key="2">
    <citation type="submission" date="2025-09" db="UniProtKB">
        <authorList>
            <consortium name="Ensembl"/>
        </authorList>
    </citation>
    <scope>IDENTIFICATION</scope>
</reference>
<dbReference type="AlphaFoldDB" id="A0A2K5LZD2"/>
<protein>
    <recommendedName>
        <fullName evidence="8">DnaJ homolog subfamily C member 8</fullName>
    </recommendedName>
</protein>
<reference evidence="11" key="1">
    <citation type="submission" date="2025-08" db="UniProtKB">
        <authorList>
            <consortium name="Ensembl"/>
        </authorList>
    </citation>
    <scope>IDENTIFICATION</scope>
</reference>
<dbReference type="GO" id="GO:0005634">
    <property type="term" value="C:nucleus"/>
    <property type="evidence" value="ECO:0007669"/>
    <property type="project" value="UniProtKB-SubCell"/>
</dbReference>
<dbReference type="Bgee" id="ENSCATG00000032980">
    <property type="expression patterns" value="Expressed in bone marrow and 12 other cell types or tissues"/>
</dbReference>
<evidence type="ECO:0000256" key="6">
    <source>
        <dbReference type="ARBA" id="ARBA00056329"/>
    </source>
</evidence>
<dbReference type="InterPro" id="IPR036869">
    <property type="entry name" value="J_dom_sf"/>
</dbReference>
<evidence type="ECO:0000256" key="7">
    <source>
        <dbReference type="ARBA" id="ARBA00062766"/>
    </source>
</evidence>
<keyword evidence="5" id="KW-0539">Nucleus</keyword>
<dbReference type="Ensembl" id="ENSCATT00000042485.1">
    <property type="protein sequence ID" value="ENSCATP00000018310.1"/>
    <property type="gene ID" value="ENSCATG00000032980.1"/>
</dbReference>
<comment type="subcellular location">
    <subcellularLocation>
        <location evidence="1">Nucleus</location>
    </subcellularLocation>
</comment>
<feature type="domain" description="J" evidence="10">
    <location>
        <begin position="50"/>
        <end position="117"/>
    </location>
</feature>
<organism evidence="11 12">
    <name type="scientific">Cercocebus atys</name>
    <name type="common">Sooty mangabey</name>
    <name type="synonym">Cercocebus torquatus atys</name>
    <dbReference type="NCBI Taxonomy" id="9531"/>
    <lineage>
        <taxon>Eukaryota</taxon>
        <taxon>Metazoa</taxon>
        <taxon>Chordata</taxon>
        <taxon>Craniata</taxon>
        <taxon>Vertebrata</taxon>
        <taxon>Euteleostomi</taxon>
        <taxon>Mammalia</taxon>
        <taxon>Eutheria</taxon>
        <taxon>Euarchontoglires</taxon>
        <taxon>Primates</taxon>
        <taxon>Haplorrhini</taxon>
        <taxon>Catarrhini</taxon>
        <taxon>Cercopithecidae</taxon>
        <taxon>Cercopithecinae</taxon>
        <taxon>Cercocebus</taxon>
    </lineage>
</organism>
<dbReference type="OMA" id="NWEDERD"/>
<keyword evidence="12" id="KW-1185">Reference proteome</keyword>
<comment type="subunit">
    <text evidence="7">Interacts with SRPK1. Interacts with HSP70 (HSPA1A or HSPA1B).</text>
</comment>
<feature type="compositionally biased region" description="Basic residues" evidence="9">
    <location>
        <begin position="217"/>
        <end position="226"/>
    </location>
</feature>
<evidence type="ECO:0000256" key="9">
    <source>
        <dbReference type="SAM" id="MobiDB-lite"/>
    </source>
</evidence>
<dbReference type="PRINTS" id="PR00625">
    <property type="entry name" value="JDOMAIN"/>
</dbReference>
<dbReference type="SUPFAM" id="SSF46565">
    <property type="entry name" value="Chaperone J-domain"/>
    <property type="match status" value="1"/>
</dbReference>
<dbReference type="FunFam" id="1.10.287.110:FF:000026">
    <property type="entry name" value="dnaJ homolog subfamily C member 8"/>
    <property type="match status" value="1"/>
</dbReference>
<evidence type="ECO:0000256" key="8">
    <source>
        <dbReference type="ARBA" id="ARBA00071604"/>
    </source>
</evidence>
<evidence type="ECO:0000256" key="1">
    <source>
        <dbReference type="ARBA" id="ARBA00004123"/>
    </source>
</evidence>
<dbReference type="Gene3D" id="1.10.287.110">
    <property type="entry name" value="DnaJ domain"/>
    <property type="match status" value="1"/>
</dbReference>
<evidence type="ECO:0000256" key="3">
    <source>
        <dbReference type="ARBA" id="ARBA00022990"/>
    </source>
</evidence>
<evidence type="ECO:0000256" key="4">
    <source>
        <dbReference type="ARBA" id="ARBA00023186"/>
    </source>
</evidence>
<dbReference type="InterPro" id="IPR001623">
    <property type="entry name" value="DnaJ_domain"/>
</dbReference>
<dbReference type="GeneTree" id="ENSGT00390000012569"/>
<evidence type="ECO:0000259" key="10">
    <source>
        <dbReference type="PROSITE" id="PS50076"/>
    </source>
</evidence>
<dbReference type="PANTHER" id="PTHR15606">
    <property type="entry name" value="DNAJ HOMOLOG SUBFAMILY C MEMBER 8/LIPOPOLYSACCHARIDE SPECIFIC RESPONSE-7-RELATED"/>
    <property type="match status" value="1"/>
</dbReference>
<accession>A0A2K5LZD2</accession>
<proteinExistence type="predicted"/>
<keyword evidence="2" id="KW-0597">Phosphoprotein</keyword>
<dbReference type="PANTHER" id="PTHR15606:SF7">
    <property type="entry name" value="DNAJ HOMOLOG SUBFAMILY C MEMBER 8"/>
    <property type="match status" value="1"/>
</dbReference>
<evidence type="ECO:0000256" key="2">
    <source>
        <dbReference type="ARBA" id="ARBA00022553"/>
    </source>
</evidence>
<evidence type="ECO:0000256" key="5">
    <source>
        <dbReference type="ARBA" id="ARBA00023242"/>
    </source>
</evidence>
<dbReference type="Pfam" id="PF00226">
    <property type="entry name" value="DnaJ"/>
    <property type="match status" value="1"/>
</dbReference>
<dbReference type="InterPro" id="IPR042858">
    <property type="entry name" value="DNAJC8"/>
</dbReference>